<dbReference type="Proteomes" id="UP000887565">
    <property type="component" value="Unplaced"/>
</dbReference>
<keyword evidence="2" id="KW-1185">Reference proteome</keyword>
<evidence type="ECO:0000313" key="3">
    <source>
        <dbReference type="WBParaSite" id="nRc.2.0.1.t43570-RA"/>
    </source>
</evidence>
<evidence type="ECO:0000256" key="1">
    <source>
        <dbReference type="SAM" id="MobiDB-lite"/>
    </source>
</evidence>
<sequence>MLGSLEKPTKTGVQGSVTAHAPDGRGTSHFICPIAASEDQLAAAYGPDMGSNHHCCNNCVIATYGLDVNPVYRTCSTLVGYHYTPSTRSHSGGWCCIAF</sequence>
<evidence type="ECO:0000313" key="2">
    <source>
        <dbReference type="Proteomes" id="UP000887565"/>
    </source>
</evidence>
<feature type="region of interest" description="Disordered" evidence="1">
    <location>
        <begin position="1"/>
        <end position="25"/>
    </location>
</feature>
<protein>
    <submittedName>
        <fullName evidence="3">Uncharacterized protein</fullName>
    </submittedName>
</protein>
<proteinExistence type="predicted"/>
<dbReference type="AlphaFoldDB" id="A0A915KZH1"/>
<organism evidence="2 3">
    <name type="scientific">Romanomermis culicivorax</name>
    <name type="common">Nematode worm</name>
    <dbReference type="NCBI Taxonomy" id="13658"/>
    <lineage>
        <taxon>Eukaryota</taxon>
        <taxon>Metazoa</taxon>
        <taxon>Ecdysozoa</taxon>
        <taxon>Nematoda</taxon>
        <taxon>Enoplea</taxon>
        <taxon>Dorylaimia</taxon>
        <taxon>Mermithida</taxon>
        <taxon>Mermithoidea</taxon>
        <taxon>Mermithidae</taxon>
        <taxon>Romanomermis</taxon>
    </lineage>
</organism>
<reference evidence="3" key="1">
    <citation type="submission" date="2022-11" db="UniProtKB">
        <authorList>
            <consortium name="WormBaseParasite"/>
        </authorList>
    </citation>
    <scope>IDENTIFICATION</scope>
</reference>
<dbReference type="WBParaSite" id="nRc.2.0.1.t43570-RA">
    <property type="protein sequence ID" value="nRc.2.0.1.t43570-RA"/>
    <property type="gene ID" value="nRc.2.0.1.g43570"/>
</dbReference>
<accession>A0A915KZH1</accession>
<name>A0A915KZH1_ROMCU</name>